<evidence type="ECO:0000256" key="1">
    <source>
        <dbReference type="SAM" id="MobiDB-lite"/>
    </source>
</evidence>
<feature type="compositionally biased region" description="Polar residues" evidence="1">
    <location>
        <begin position="1"/>
        <end position="14"/>
    </location>
</feature>
<accession>A0A5C3N6X3</accession>
<dbReference type="Proteomes" id="UP000305948">
    <property type="component" value="Unassembled WGS sequence"/>
</dbReference>
<name>A0A5C3N6X3_9AGAM</name>
<dbReference type="EMBL" id="ML213510">
    <property type="protein sequence ID" value="TFK51828.1"/>
    <property type="molecule type" value="Genomic_DNA"/>
</dbReference>
<organism evidence="2 3">
    <name type="scientific">Heliocybe sulcata</name>
    <dbReference type="NCBI Taxonomy" id="5364"/>
    <lineage>
        <taxon>Eukaryota</taxon>
        <taxon>Fungi</taxon>
        <taxon>Dikarya</taxon>
        <taxon>Basidiomycota</taxon>
        <taxon>Agaricomycotina</taxon>
        <taxon>Agaricomycetes</taxon>
        <taxon>Gloeophyllales</taxon>
        <taxon>Gloeophyllaceae</taxon>
        <taxon>Heliocybe</taxon>
    </lineage>
</organism>
<feature type="region of interest" description="Disordered" evidence="1">
    <location>
        <begin position="1"/>
        <end position="31"/>
    </location>
</feature>
<gene>
    <name evidence="2" type="ORF">OE88DRAFT_1644462</name>
</gene>
<dbReference type="AlphaFoldDB" id="A0A5C3N6X3"/>
<keyword evidence="3" id="KW-1185">Reference proteome</keyword>
<evidence type="ECO:0000313" key="3">
    <source>
        <dbReference type="Proteomes" id="UP000305948"/>
    </source>
</evidence>
<reference evidence="2 3" key="1">
    <citation type="journal article" date="2019" name="Nat. Ecol. Evol.">
        <title>Megaphylogeny resolves global patterns of mushroom evolution.</title>
        <authorList>
            <person name="Varga T."/>
            <person name="Krizsan K."/>
            <person name="Foldi C."/>
            <person name="Dima B."/>
            <person name="Sanchez-Garcia M."/>
            <person name="Sanchez-Ramirez S."/>
            <person name="Szollosi G.J."/>
            <person name="Szarkandi J.G."/>
            <person name="Papp V."/>
            <person name="Albert L."/>
            <person name="Andreopoulos W."/>
            <person name="Angelini C."/>
            <person name="Antonin V."/>
            <person name="Barry K.W."/>
            <person name="Bougher N.L."/>
            <person name="Buchanan P."/>
            <person name="Buyck B."/>
            <person name="Bense V."/>
            <person name="Catcheside P."/>
            <person name="Chovatia M."/>
            <person name="Cooper J."/>
            <person name="Damon W."/>
            <person name="Desjardin D."/>
            <person name="Finy P."/>
            <person name="Geml J."/>
            <person name="Haridas S."/>
            <person name="Hughes K."/>
            <person name="Justo A."/>
            <person name="Karasinski D."/>
            <person name="Kautmanova I."/>
            <person name="Kiss B."/>
            <person name="Kocsube S."/>
            <person name="Kotiranta H."/>
            <person name="LaButti K.M."/>
            <person name="Lechner B.E."/>
            <person name="Liimatainen K."/>
            <person name="Lipzen A."/>
            <person name="Lukacs Z."/>
            <person name="Mihaltcheva S."/>
            <person name="Morgado L.N."/>
            <person name="Niskanen T."/>
            <person name="Noordeloos M.E."/>
            <person name="Ohm R.A."/>
            <person name="Ortiz-Santana B."/>
            <person name="Ovrebo C."/>
            <person name="Racz N."/>
            <person name="Riley R."/>
            <person name="Savchenko A."/>
            <person name="Shiryaev A."/>
            <person name="Soop K."/>
            <person name="Spirin V."/>
            <person name="Szebenyi C."/>
            <person name="Tomsovsky M."/>
            <person name="Tulloss R.E."/>
            <person name="Uehling J."/>
            <person name="Grigoriev I.V."/>
            <person name="Vagvolgyi C."/>
            <person name="Papp T."/>
            <person name="Martin F.M."/>
            <person name="Miettinen O."/>
            <person name="Hibbett D.S."/>
            <person name="Nagy L.G."/>
        </authorList>
    </citation>
    <scope>NUCLEOTIDE SEQUENCE [LARGE SCALE GENOMIC DNA]</scope>
    <source>
        <strain evidence="2 3">OMC1185</strain>
    </source>
</reference>
<protein>
    <submittedName>
        <fullName evidence="2">Uncharacterized protein</fullName>
    </submittedName>
</protein>
<evidence type="ECO:0000313" key="2">
    <source>
        <dbReference type="EMBL" id="TFK51828.1"/>
    </source>
</evidence>
<sequence length="408" mass="45145">MPAFQNSATAATDSESARAWGDEGGCEEEDDRNVTITIETDDRLLANPRRQRVIWVLDPGPRILPQYSVWLRPRAIKLRLDVNHPQQPAIERVDACRLVIKGRRTRKHFSGTPPFPRRRNRSIVYLAAAAAPARLALNLNGGRDERRTESDSLGGVATDIVASMLPWLINWARSPESAPLDFGADADGVAKLYLVQAATGVVGGRKIREGASCGRPSFDFIPANTVNQLLQAGVPCGVAKFASARRFRKRLRRMGIHPLATMFGVRGSGQTPGREYIWQSGFAQKHRQARATVIDIENKVSTSITIRITYSVTVNKYSLHATRGHNNAPTNHNSIQPLRRVASTQALREAGREATTATEIRIKRVMSMRPRGRYRYPSFDAGTTHPISDARTLPHTIVGTLPPSSEIR</sequence>
<proteinExistence type="predicted"/>